<comment type="similarity">
    <text evidence="1">Belongs to the NmrA-type oxidoreductase family. Isoflavone reductase subfamily.</text>
</comment>
<dbReference type="PANTHER" id="PTHR47706:SF9">
    <property type="entry name" value="NMRA-LIKE DOMAIN-CONTAINING PROTEIN-RELATED"/>
    <property type="match status" value="1"/>
</dbReference>
<gene>
    <name evidence="6" type="ORF">FMUND_14922</name>
</gene>
<keyword evidence="4" id="KW-0472">Membrane</keyword>
<proteinExistence type="inferred from homology"/>
<dbReference type="InterPro" id="IPR016040">
    <property type="entry name" value="NAD(P)-bd_dom"/>
</dbReference>
<evidence type="ECO:0000259" key="5">
    <source>
        <dbReference type="Pfam" id="PF13460"/>
    </source>
</evidence>
<evidence type="ECO:0000256" key="2">
    <source>
        <dbReference type="ARBA" id="ARBA00022857"/>
    </source>
</evidence>
<name>A0A8H6D0D0_9HYPO</name>
<keyword evidence="3" id="KW-0560">Oxidoreductase</keyword>
<organism evidence="6 7">
    <name type="scientific">Fusarium mundagurra</name>
    <dbReference type="NCBI Taxonomy" id="1567541"/>
    <lineage>
        <taxon>Eukaryota</taxon>
        <taxon>Fungi</taxon>
        <taxon>Dikarya</taxon>
        <taxon>Ascomycota</taxon>
        <taxon>Pezizomycotina</taxon>
        <taxon>Sordariomycetes</taxon>
        <taxon>Hypocreomycetidae</taxon>
        <taxon>Hypocreales</taxon>
        <taxon>Nectriaceae</taxon>
        <taxon>Fusarium</taxon>
        <taxon>Fusarium fujikuroi species complex</taxon>
    </lineage>
</organism>
<dbReference type="AlphaFoldDB" id="A0A8H6D0D0"/>
<evidence type="ECO:0000256" key="3">
    <source>
        <dbReference type="ARBA" id="ARBA00023002"/>
    </source>
</evidence>
<dbReference type="InterPro" id="IPR051609">
    <property type="entry name" value="NmrA/Isoflavone_reductase-like"/>
</dbReference>
<dbReference type="EMBL" id="JAAOAN010000853">
    <property type="protein sequence ID" value="KAF5699043.1"/>
    <property type="molecule type" value="Genomic_DNA"/>
</dbReference>
<dbReference type="PANTHER" id="PTHR47706">
    <property type="entry name" value="NMRA-LIKE FAMILY PROTEIN"/>
    <property type="match status" value="1"/>
</dbReference>
<protein>
    <submittedName>
        <fullName evidence="6">Oxidoreductase</fullName>
    </submittedName>
</protein>
<dbReference type="Gene3D" id="3.90.25.10">
    <property type="entry name" value="UDP-galactose 4-epimerase, domain 1"/>
    <property type="match status" value="1"/>
</dbReference>
<feature type="domain" description="NAD(P)-binding" evidence="5">
    <location>
        <begin position="3"/>
        <end position="128"/>
    </location>
</feature>
<dbReference type="Proteomes" id="UP000544331">
    <property type="component" value="Unassembled WGS sequence"/>
</dbReference>
<evidence type="ECO:0000313" key="6">
    <source>
        <dbReference type="EMBL" id="KAF5699043.1"/>
    </source>
</evidence>
<comment type="caution">
    <text evidence="6">The sequence shown here is derived from an EMBL/GenBank/DDBJ whole genome shotgun (WGS) entry which is preliminary data.</text>
</comment>
<evidence type="ECO:0000256" key="1">
    <source>
        <dbReference type="ARBA" id="ARBA00005725"/>
    </source>
</evidence>
<accession>A0A8H6D0D0</accession>
<dbReference type="SUPFAM" id="SSF51735">
    <property type="entry name" value="NAD(P)-binding Rossmann-fold domains"/>
    <property type="match status" value="1"/>
</dbReference>
<evidence type="ECO:0000313" key="7">
    <source>
        <dbReference type="Proteomes" id="UP000544331"/>
    </source>
</evidence>
<dbReference type="GO" id="GO:0016491">
    <property type="term" value="F:oxidoreductase activity"/>
    <property type="evidence" value="ECO:0007669"/>
    <property type="project" value="UniProtKB-KW"/>
</dbReference>
<reference evidence="6 7" key="1">
    <citation type="submission" date="2020-05" db="EMBL/GenBank/DDBJ databases">
        <title>Identification and distribution of gene clusters putatively required for synthesis of sphingolipid metabolism inhibitors in phylogenetically diverse species of the filamentous fungus Fusarium.</title>
        <authorList>
            <person name="Kim H.-S."/>
            <person name="Busman M."/>
            <person name="Brown D.W."/>
            <person name="Divon H."/>
            <person name="Uhlig S."/>
            <person name="Proctor R.H."/>
        </authorList>
    </citation>
    <scope>NUCLEOTIDE SEQUENCE [LARGE SCALE GENOMIC DNA]</scope>
    <source>
        <strain evidence="6 7">NRRL 66235</strain>
    </source>
</reference>
<keyword evidence="2" id="KW-0521">NADP</keyword>
<keyword evidence="7" id="KW-1185">Reference proteome</keyword>
<dbReference type="Gene3D" id="3.40.50.720">
    <property type="entry name" value="NAD(P)-binding Rossmann-like Domain"/>
    <property type="match status" value="1"/>
</dbReference>
<evidence type="ECO:0000256" key="4">
    <source>
        <dbReference type="SAM" id="Phobius"/>
    </source>
</evidence>
<dbReference type="Pfam" id="PF13460">
    <property type="entry name" value="NAD_binding_10"/>
    <property type="match status" value="1"/>
</dbReference>
<sequence length="282" mass="31112">MRDGFVVTAIGRPGGKHHKYPQGVVQRTASYDDVADLTSALDGQDALVEAFNPAAATNQGAIIQAAIAAGVTHLITPDFSSDTFSSHADELFIFEPKRKAQRELEAAVSAAGAITWTAIIVGAWYDWAIENKQFWIDRDARSVMRFGSGNQKCSISSLELCGNALIAVLQSPEQYRNRPAYFASHTVSTNELIGILEEIDDRGWQVVDVPLDGFVDKAKEAWRQDSKDGVTDRLNSPAYRMLGTSALFDETNRYSADFRDKLEPGWDEGREALKVNLKRLLV</sequence>
<keyword evidence="4" id="KW-0812">Transmembrane</keyword>
<dbReference type="InterPro" id="IPR036291">
    <property type="entry name" value="NAD(P)-bd_dom_sf"/>
</dbReference>
<dbReference type="OrthoDB" id="9984533at2759"/>
<feature type="transmembrane region" description="Helical" evidence="4">
    <location>
        <begin position="106"/>
        <end position="125"/>
    </location>
</feature>
<keyword evidence="4" id="KW-1133">Transmembrane helix</keyword>